<keyword evidence="3" id="KW-1003">Cell membrane</keyword>
<dbReference type="InterPro" id="IPR024961">
    <property type="entry name" value="T2SS_GspC_N"/>
</dbReference>
<keyword evidence="5" id="KW-0812">Transmembrane</keyword>
<evidence type="ECO:0000256" key="8">
    <source>
        <dbReference type="ARBA" id="ARBA00023136"/>
    </source>
</evidence>
<evidence type="ECO:0000313" key="11">
    <source>
        <dbReference type="EMBL" id="SEM52030.1"/>
    </source>
</evidence>
<gene>
    <name evidence="11" type="ORF">SAMN04489760_11964</name>
</gene>
<dbReference type="Gene3D" id="2.30.42.10">
    <property type="match status" value="1"/>
</dbReference>
<dbReference type="Proteomes" id="UP000198744">
    <property type="component" value="Unassembled WGS sequence"/>
</dbReference>
<dbReference type="InterPro" id="IPR036034">
    <property type="entry name" value="PDZ_sf"/>
</dbReference>
<sequence>MVKSFNLPPFIKDNPGWVYRIFTLVLATGALIWTGWDLTNVLDSSSQKIKLPSPSRTSFSVSTPQGSASSPALSDYSSIVKKNPFGLVPTVRVTPKVEPPPPPPPPPPPELVGTISFGNLQGFAILKETGQTKARVYKIGDSVSGGRTLVQVTRSTVVFKKGNVMETLYARNRPLQSLALQKGGENTQKQLVERNEFMKGISKMVDSSQIRPHFTSGKMDGFTLGRIAPDNPLKAKGFESGDILQGVNDQTIKEPNDIFLLKSLNAEPSSTKTTFQIKRRGQPVVLTVP</sequence>
<name>A0A1H7Z0S6_9BACT</name>
<evidence type="ECO:0000256" key="5">
    <source>
        <dbReference type="ARBA" id="ARBA00022692"/>
    </source>
</evidence>
<feature type="domain" description="Type II secretion system protein GspC N-terminal" evidence="10">
    <location>
        <begin position="21"/>
        <end position="169"/>
    </location>
</feature>
<comment type="subcellular location">
    <subcellularLocation>
        <location evidence="1">Cell inner membrane</location>
    </subcellularLocation>
</comment>
<evidence type="ECO:0000256" key="2">
    <source>
        <dbReference type="ARBA" id="ARBA00022448"/>
    </source>
</evidence>
<keyword evidence="8" id="KW-0472">Membrane</keyword>
<reference evidence="11 12" key="1">
    <citation type="submission" date="2016-10" db="EMBL/GenBank/DDBJ databases">
        <authorList>
            <person name="de Groot N.N."/>
        </authorList>
    </citation>
    <scope>NUCLEOTIDE SEQUENCE [LARGE SCALE GENOMIC DNA]</scope>
    <source>
        <strain evidence="11 12">DSM 8423</strain>
    </source>
</reference>
<keyword evidence="7" id="KW-1133">Transmembrane helix</keyword>
<feature type="compositionally biased region" description="Polar residues" evidence="9">
    <location>
        <begin position="47"/>
        <end position="66"/>
    </location>
</feature>
<keyword evidence="12" id="KW-1185">Reference proteome</keyword>
<accession>A0A1H7Z0S6</accession>
<dbReference type="Gene3D" id="2.30.30.830">
    <property type="match status" value="1"/>
</dbReference>
<dbReference type="SUPFAM" id="SSF50156">
    <property type="entry name" value="PDZ domain-like"/>
    <property type="match status" value="1"/>
</dbReference>
<evidence type="ECO:0000256" key="1">
    <source>
        <dbReference type="ARBA" id="ARBA00004533"/>
    </source>
</evidence>
<evidence type="ECO:0000256" key="6">
    <source>
        <dbReference type="ARBA" id="ARBA00022927"/>
    </source>
</evidence>
<dbReference type="GO" id="GO:0005886">
    <property type="term" value="C:plasma membrane"/>
    <property type="evidence" value="ECO:0007669"/>
    <property type="project" value="UniProtKB-SubCell"/>
</dbReference>
<dbReference type="STRING" id="43775.SAMN04489760_11964"/>
<evidence type="ECO:0000256" key="7">
    <source>
        <dbReference type="ARBA" id="ARBA00022989"/>
    </source>
</evidence>
<dbReference type="AlphaFoldDB" id="A0A1H7Z0S6"/>
<dbReference type="GO" id="GO:0015031">
    <property type="term" value="P:protein transport"/>
    <property type="evidence" value="ECO:0007669"/>
    <property type="project" value="UniProtKB-KW"/>
</dbReference>
<evidence type="ECO:0000256" key="3">
    <source>
        <dbReference type="ARBA" id="ARBA00022475"/>
    </source>
</evidence>
<dbReference type="RefSeq" id="WP_175476525.1">
    <property type="nucleotide sequence ID" value="NZ_FOBS01000019.1"/>
</dbReference>
<keyword evidence="4" id="KW-0997">Cell inner membrane</keyword>
<evidence type="ECO:0000313" key="12">
    <source>
        <dbReference type="Proteomes" id="UP000198744"/>
    </source>
</evidence>
<proteinExistence type="predicted"/>
<evidence type="ECO:0000256" key="9">
    <source>
        <dbReference type="SAM" id="MobiDB-lite"/>
    </source>
</evidence>
<evidence type="ECO:0000259" key="10">
    <source>
        <dbReference type="Pfam" id="PF11356"/>
    </source>
</evidence>
<evidence type="ECO:0000256" key="4">
    <source>
        <dbReference type="ARBA" id="ARBA00022519"/>
    </source>
</evidence>
<dbReference type="EMBL" id="FOBS01000019">
    <property type="protein sequence ID" value="SEM52030.1"/>
    <property type="molecule type" value="Genomic_DNA"/>
</dbReference>
<organism evidence="11 12">
    <name type="scientific">Syntrophus gentianae</name>
    <dbReference type="NCBI Taxonomy" id="43775"/>
    <lineage>
        <taxon>Bacteria</taxon>
        <taxon>Pseudomonadati</taxon>
        <taxon>Thermodesulfobacteriota</taxon>
        <taxon>Syntrophia</taxon>
        <taxon>Syntrophales</taxon>
        <taxon>Syntrophaceae</taxon>
        <taxon>Syntrophus</taxon>
    </lineage>
</organism>
<keyword evidence="6" id="KW-0653">Protein transport</keyword>
<protein>
    <submittedName>
        <fullName evidence="11">General secretion pathway protein C</fullName>
    </submittedName>
</protein>
<keyword evidence="2" id="KW-0813">Transport</keyword>
<feature type="region of interest" description="Disordered" evidence="9">
    <location>
        <begin position="47"/>
        <end position="74"/>
    </location>
</feature>
<dbReference type="Pfam" id="PF11356">
    <property type="entry name" value="T2SSC"/>
    <property type="match status" value="1"/>
</dbReference>